<dbReference type="InterPro" id="IPR009991">
    <property type="entry name" value="DCTN3"/>
</dbReference>
<evidence type="ECO:0000313" key="2">
    <source>
        <dbReference type="Proteomes" id="UP000076858"/>
    </source>
</evidence>
<dbReference type="GO" id="GO:0061640">
    <property type="term" value="P:cytoskeleton-dependent cytokinesis"/>
    <property type="evidence" value="ECO:0007669"/>
    <property type="project" value="InterPro"/>
</dbReference>
<gene>
    <name evidence="1" type="ORF">APZ42_029100</name>
</gene>
<protein>
    <submittedName>
        <fullName evidence="1">Dynactin subunit 3</fullName>
    </submittedName>
</protein>
<comment type="caution">
    <text evidence="1">The sequence shown here is derived from an EMBL/GenBank/DDBJ whole genome shotgun (WGS) entry which is preliminary data.</text>
</comment>
<dbReference type="EMBL" id="LRGB01002532">
    <property type="protein sequence ID" value="KZS07238.1"/>
    <property type="molecule type" value="Genomic_DNA"/>
</dbReference>
<dbReference type="OrthoDB" id="16729at2759"/>
<keyword evidence="2" id="KW-1185">Reference proteome</keyword>
<reference evidence="1 2" key="1">
    <citation type="submission" date="2016-03" db="EMBL/GenBank/DDBJ databases">
        <title>EvidentialGene: Evidence-directed Construction of Genes on Genomes.</title>
        <authorList>
            <person name="Gilbert D.G."/>
            <person name="Choi J.-H."/>
            <person name="Mockaitis K."/>
            <person name="Colbourne J."/>
            <person name="Pfrender M."/>
        </authorList>
    </citation>
    <scope>NUCLEOTIDE SEQUENCE [LARGE SCALE GENOMIC DNA]</scope>
    <source>
        <strain evidence="1 2">Xinb3</strain>
        <tissue evidence="1">Complete organism</tissue>
    </source>
</reference>
<accession>A0A164PXH1</accession>
<proteinExistence type="predicted"/>
<dbReference type="PANTHER" id="PTHR28360:SF1">
    <property type="entry name" value="DYNACTIN SUBUNIT 3"/>
    <property type="match status" value="1"/>
</dbReference>
<dbReference type="GO" id="GO:0005869">
    <property type="term" value="C:dynactin complex"/>
    <property type="evidence" value="ECO:0007669"/>
    <property type="project" value="InterPro"/>
</dbReference>
<name>A0A164PXH1_9CRUS</name>
<dbReference type="PANTHER" id="PTHR28360">
    <property type="entry name" value="DYNACTIN SUBUNIT 3"/>
    <property type="match status" value="1"/>
</dbReference>
<organism evidence="1 2">
    <name type="scientific">Daphnia magna</name>
    <dbReference type="NCBI Taxonomy" id="35525"/>
    <lineage>
        <taxon>Eukaryota</taxon>
        <taxon>Metazoa</taxon>
        <taxon>Ecdysozoa</taxon>
        <taxon>Arthropoda</taxon>
        <taxon>Crustacea</taxon>
        <taxon>Branchiopoda</taxon>
        <taxon>Diplostraca</taxon>
        <taxon>Cladocera</taxon>
        <taxon>Anomopoda</taxon>
        <taxon>Daphniidae</taxon>
        <taxon>Daphnia</taxon>
    </lineage>
</organism>
<dbReference type="Proteomes" id="UP000076858">
    <property type="component" value="Unassembled WGS sequence"/>
</dbReference>
<evidence type="ECO:0000313" key="1">
    <source>
        <dbReference type="EMBL" id="KZS07238.1"/>
    </source>
</evidence>
<sequence>MSTELDLVEERIKRLEKFVLGQGANEHGEEKLIDTLLGVSEKLATVVSKNEKVSSALKRADEVKKYADPLFAESDGLISENVKLQLLYSKEGEIKDALGHLQKLNIIKSVLDSQAIKDVPHLEGEINKISFHQEIQEKKVLGLSNDTYALIKYYSNFVNDVSQKLAEIEKLVCSIEEQSVKQ</sequence>
<dbReference type="Pfam" id="PF07426">
    <property type="entry name" value="Dynactin_p22"/>
    <property type="match status" value="1"/>
</dbReference>
<dbReference type="AlphaFoldDB" id="A0A164PXH1"/>
<dbReference type="STRING" id="35525.A0A164PXH1"/>